<dbReference type="InterPro" id="IPR004869">
    <property type="entry name" value="MMPL_dom"/>
</dbReference>
<evidence type="ECO:0000256" key="8">
    <source>
        <dbReference type="SAM" id="Phobius"/>
    </source>
</evidence>
<feature type="compositionally biased region" description="Low complexity" evidence="7">
    <location>
        <begin position="724"/>
        <end position="737"/>
    </location>
</feature>
<feature type="transmembrane region" description="Helical" evidence="8">
    <location>
        <begin position="629"/>
        <end position="647"/>
    </location>
</feature>
<keyword evidence="3" id="KW-1003">Cell membrane</keyword>
<dbReference type="PANTHER" id="PTHR33406">
    <property type="entry name" value="MEMBRANE PROTEIN MJ1562-RELATED"/>
    <property type="match status" value="1"/>
</dbReference>
<sequence>MFEKWGFFAYRHRRIIPLIILIAVVALYGFMGTRLADRMSQEGWDDPGSDSTRAAQIEADTFGRDNNGDIILLFHAPNDRTLDDPRTFGAAQEHLKSLAELPQVDHVTSYFDTRNKQLITDDHTEAFAAIGLKGDGEQTLKDFRAIEDKLTTDLPGGTTITVAGATAVADALDEGMAGDIHRAEIYALPAVGILLIIVFGSVVAASMPLIVGILSILGSLGVLSILAGVTQVNIFAQSVVTLLGLGLAIDYGLFMVSRFREEMDKGVSVERAVATTAATAGKTVVFSAAMVAVALSSLFVFPQAFLKSVAYGAISAVGLAAILSLTVLPSIFAMIGPKIDLLSVRRTSRRARRLEDTFWYRLPAWAMRHAKASTVIVAGCLVALALPMVGITFGGINETYLPPKNDTRIAQDDFNETFPTFRTEPVKLVVTGADNAQLVKIYQQANEVDGLTGRFGASSSQGGTTVLSAGITDRSHNKDVVEQLRAIDVPEGVHVYVGGTPALEVESIEALLAKLPWMALYVVVATFILMSLVFGSVVLPAKAIIMTVLGMGATLGILTLMFVDGLGSSVLNFTAGPLMSPILVLLLAIMYGLSTDYEVFLVSRMVEARDRGATTDQSIKYGTAHTGHIITAAALIMIVVCGAFGFSEIVMMKYIAFGMIAALFLDATVIRMFLVPAVMHLLREDNWWAPRFVRRAYAHIGHGALDTGVPASPARAEERPEGPAPEAQPSAATATAPTPEPAPEPEPEDSWPDWHEEDDGIYEAEIVAEHETTRHGRRSSEDGTLIPFSQLMRRLELEHEQRRELE</sequence>
<feature type="transmembrane region" description="Helical" evidence="8">
    <location>
        <begin position="313"/>
        <end position="335"/>
    </location>
</feature>
<evidence type="ECO:0000256" key="1">
    <source>
        <dbReference type="ARBA" id="ARBA00004651"/>
    </source>
</evidence>
<keyword evidence="5 8" id="KW-1133">Transmembrane helix</keyword>
<comment type="similarity">
    <text evidence="2">Belongs to the resistance-nodulation-cell division (RND) (TC 2.A.6) family. MmpL subfamily.</text>
</comment>
<evidence type="ECO:0000256" key="6">
    <source>
        <dbReference type="ARBA" id="ARBA00023136"/>
    </source>
</evidence>
<feature type="transmembrane region" description="Helical" evidence="8">
    <location>
        <begin position="543"/>
        <end position="563"/>
    </location>
</feature>
<dbReference type="EMBL" id="JAKGSI010000004">
    <property type="protein sequence ID" value="MCF4007324.1"/>
    <property type="molecule type" value="Genomic_DNA"/>
</dbReference>
<comment type="caution">
    <text evidence="10">The sequence shown here is derived from an EMBL/GenBank/DDBJ whole genome shotgun (WGS) entry which is preliminary data.</text>
</comment>
<feature type="transmembrane region" description="Helical" evidence="8">
    <location>
        <begin position="654"/>
        <end position="674"/>
    </location>
</feature>
<dbReference type="AlphaFoldDB" id="A0A9X1U0Z3"/>
<evidence type="ECO:0000313" key="11">
    <source>
        <dbReference type="Proteomes" id="UP001139336"/>
    </source>
</evidence>
<evidence type="ECO:0000256" key="3">
    <source>
        <dbReference type="ARBA" id="ARBA00022475"/>
    </source>
</evidence>
<dbReference type="SUPFAM" id="SSF82866">
    <property type="entry name" value="Multidrug efflux transporter AcrB transmembrane domain"/>
    <property type="match status" value="2"/>
</dbReference>
<dbReference type="Proteomes" id="UP001139336">
    <property type="component" value="Unassembled WGS sequence"/>
</dbReference>
<keyword evidence="4 8" id="KW-0812">Transmembrane</keyword>
<gene>
    <name evidence="10" type="ORF">L1O03_09085</name>
</gene>
<dbReference type="PROSITE" id="PS50156">
    <property type="entry name" value="SSD"/>
    <property type="match status" value="1"/>
</dbReference>
<dbReference type="Gene3D" id="1.20.1640.10">
    <property type="entry name" value="Multidrug efflux transporter AcrB transmembrane domain"/>
    <property type="match status" value="2"/>
</dbReference>
<comment type="subcellular location">
    <subcellularLocation>
        <location evidence="1">Cell membrane</location>
        <topology evidence="1">Multi-pass membrane protein</topology>
    </subcellularLocation>
</comment>
<dbReference type="GO" id="GO:0005886">
    <property type="term" value="C:plasma membrane"/>
    <property type="evidence" value="ECO:0007669"/>
    <property type="project" value="UniProtKB-SubCell"/>
</dbReference>
<keyword evidence="11" id="KW-1185">Reference proteome</keyword>
<feature type="compositionally biased region" description="Acidic residues" evidence="7">
    <location>
        <begin position="743"/>
        <end position="762"/>
    </location>
</feature>
<dbReference type="InterPro" id="IPR050545">
    <property type="entry name" value="Mycobact_MmpL"/>
</dbReference>
<protein>
    <submittedName>
        <fullName evidence="10">MMPL family transporter</fullName>
    </submittedName>
</protein>
<dbReference type="RefSeq" id="WP_236119462.1">
    <property type="nucleotide sequence ID" value="NZ_JAKGSI010000004.1"/>
</dbReference>
<feature type="transmembrane region" description="Helical" evidence="8">
    <location>
        <begin position="279"/>
        <end position="301"/>
    </location>
</feature>
<dbReference type="InterPro" id="IPR000731">
    <property type="entry name" value="SSD"/>
</dbReference>
<name>A0A9X1U0Z3_9CORY</name>
<feature type="transmembrane region" description="Helical" evidence="8">
    <location>
        <begin position="185"/>
        <end position="203"/>
    </location>
</feature>
<evidence type="ECO:0000313" key="10">
    <source>
        <dbReference type="EMBL" id="MCF4007324.1"/>
    </source>
</evidence>
<feature type="transmembrane region" description="Helical" evidence="8">
    <location>
        <begin position="15"/>
        <end position="31"/>
    </location>
</feature>
<reference evidence="10" key="1">
    <citation type="submission" date="2022-01" db="EMBL/GenBank/DDBJ databases">
        <title>Corynebacterium sp. nov isolated from isolated from the feces of the greater white-fronted geese (Anser albifrons) at Poyang Lake, PR China.</title>
        <authorList>
            <person name="Liu Q."/>
        </authorList>
    </citation>
    <scope>NUCLEOTIDE SEQUENCE</scope>
    <source>
        <strain evidence="10">JCM 32435</strain>
    </source>
</reference>
<feature type="transmembrane region" description="Helical" evidence="8">
    <location>
        <begin position="518"/>
        <end position="537"/>
    </location>
</feature>
<feature type="region of interest" description="Disordered" evidence="7">
    <location>
        <begin position="708"/>
        <end position="785"/>
    </location>
</feature>
<feature type="compositionally biased region" description="Basic and acidic residues" evidence="7">
    <location>
        <begin position="767"/>
        <end position="781"/>
    </location>
</feature>
<evidence type="ECO:0000256" key="2">
    <source>
        <dbReference type="ARBA" id="ARBA00010157"/>
    </source>
</evidence>
<keyword evidence="6 8" id="KW-0472">Membrane</keyword>
<accession>A0A9X1U0Z3</accession>
<evidence type="ECO:0000256" key="4">
    <source>
        <dbReference type="ARBA" id="ARBA00022692"/>
    </source>
</evidence>
<feature type="domain" description="SSD" evidence="9">
    <location>
        <begin position="209"/>
        <end position="334"/>
    </location>
</feature>
<evidence type="ECO:0000256" key="5">
    <source>
        <dbReference type="ARBA" id="ARBA00022989"/>
    </source>
</evidence>
<proteinExistence type="inferred from homology"/>
<feature type="transmembrane region" description="Helical" evidence="8">
    <location>
        <begin position="239"/>
        <end position="259"/>
    </location>
</feature>
<feature type="transmembrane region" description="Helical" evidence="8">
    <location>
        <begin position="570"/>
        <end position="593"/>
    </location>
</feature>
<dbReference type="PANTHER" id="PTHR33406:SF11">
    <property type="entry name" value="MEMBRANE PROTEIN SCO6666-RELATED"/>
    <property type="match status" value="1"/>
</dbReference>
<evidence type="ECO:0000259" key="9">
    <source>
        <dbReference type="PROSITE" id="PS50156"/>
    </source>
</evidence>
<evidence type="ECO:0000256" key="7">
    <source>
        <dbReference type="SAM" id="MobiDB-lite"/>
    </source>
</evidence>
<organism evidence="10 11">
    <name type="scientific">Corynebacterium uropygiale</name>
    <dbReference type="NCBI Taxonomy" id="1775911"/>
    <lineage>
        <taxon>Bacteria</taxon>
        <taxon>Bacillati</taxon>
        <taxon>Actinomycetota</taxon>
        <taxon>Actinomycetes</taxon>
        <taxon>Mycobacteriales</taxon>
        <taxon>Corynebacteriaceae</taxon>
        <taxon>Corynebacterium</taxon>
    </lineage>
</organism>
<feature type="transmembrane region" description="Helical" evidence="8">
    <location>
        <begin position="375"/>
        <end position="396"/>
    </location>
</feature>
<dbReference type="Pfam" id="PF03176">
    <property type="entry name" value="MMPL"/>
    <property type="match status" value="2"/>
</dbReference>